<keyword evidence="3 5" id="KW-0067">ATP-binding</keyword>
<evidence type="ECO:0000256" key="3">
    <source>
        <dbReference type="ARBA" id="ARBA00022840"/>
    </source>
</evidence>
<name>A0ABV5S0A3_9ACTN</name>
<protein>
    <submittedName>
        <fullName evidence="5">ABC transporter ATP-binding protein</fullName>
    </submittedName>
</protein>
<dbReference type="PROSITE" id="PS50893">
    <property type="entry name" value="ABC_TRANSPORTER_2"/>
    <property type="match status" value="1"/>
</dbReference>
<dbReference type="PANTHER" id="PTHR24220:SF685">
    <property type="entry name" value="ABC TRANSPORTER RELATED"/>
    <property type="match status" value="1"/>
</dbReference>
<dbReference type="InterPro" id="IPR017871">
    <property type="entry name" value="ABC_transporter-like_CS"/>
</dbReference>
<dbReference type="RefSeq" id="WP_344986357.1">
    <property type="nucleotide sequence ID" value="NZ_BAAAXV010000001.1"/>
</dbReference>
<organism evidence="5 6">
    <name type="scientific">Nonomuraea helvata</name>
    <dbReference type="NCBI Taxonomy" id="37484"/>
    <lineage>
        <taxon>Bacteria</taxon>
        <taxon>Bacillati</taxon>
        <taxon>Actinomycetota</taxon>
        <taxon>Actinomycetes</taxon>
        <taxon>Streptosporangiales</taxon>
        <taxon>Streptosporangiaceae</taxon>
        <taxon>Nonomuraea</taxon>
    </lineage>
</organism>
<evidence type="ECO:0000259" key="4">
    <source>
        <dbReference type="PROSITE" id="PS50893"/>
    </source>
</evidence>
<dbReference type="InterPro" id="IPR003439">
    <property type="entry name" value="ABC_transporter-like_ATP-bd"/>
</dbReference>
<reference evidence="5 6" key="1">
    <citation type="submission" date="2024-09" db="EMBL/GenBank/DDBJ databases">
        <authorList>
            <person name="Sun Q."/>
            <person name="Mori K."/>
        </authorList>
    </citation>
    <scope>NUCLEOTIDE SEQUENCE [LARGE SCALE GENOMIC DNA]</scope>
    <source>
        <strain evidence="5 6">JCM 3143</strain>
    </source>
</reference>
<keyword evidence="1" id="KW-0813">Transport</keyword>
<dbReference type="PROSITE" id="PS00211">
    <property type="entry name" value="ABC_TRANSPORTER_1"/>
    <property type="match status" value="1"/>
</dbReference>
<evidence type="ECO:0000256" key="2">
    <source>
        <dbReference type="ARBA" id="ARBA00022741"/>
    </source>
</evidence>
<dbReference type="SMART" id="SM00382">
    <property type="entry name" value="AAA"/>
    <property type="match status" value="1"/>
</dbReference>
<dbReference type="Pfam" id="PF00005">
    <property type="entry name" value="ABC_tran"/>
    <property type="match status" value="1"/>
</dbReference>
<dbReference type="Gene3D" id="3.40.50.300">
    <property type="entry name" value="P-loop containing nucleotide triphosphate hydrolases"/>
    <property type="match status" value="1"/>
</dbReference>
<proteinExistence type="predicted"/>
<evidence type="ECO:0000313" key="6">
    <source>
        <dbReference type="Proteomes" id="UP001589532"/>
    </source>
</evidence>
<dbReference type="CDD" id="cd03255">
    <property type="entry name" value="ABC_MJ0796_LolCDE_FtsE"/>
    <property type="match status" value="1"/>
</dbReference>
<dbReference type="Proteomes" id="UP001589532">
    <property type="component" value="Unassembled WGS sequence"/>
</dbReference>
<dbReference type="InterPro" id="IPR015854">
    <property type="entry name" value="ABC_transpr_LolD-like"/>
</dbReference>
<keyword evidence="6" id="KW-1185">Reference proteome</keyword>
<dbReference type="InterPro" id="IPR017911">
    <property type="entry name" value="MacB-like_ATP-bd"/>
</dbReference>
<dbReference type="SUPFAM" id="SSF52540">
    <property type="entry name" value="P-loop containing nucleoside triphosphate hydrolases"/>
    <property type="match status" value="1"/>
</dbReference>
<dbReference type="InterPro" id="IPR003593">
    <property type="entry name" value="AAA+_ATPase"/>
</dbReference>
<keyword evidence="2" id="KW-0547">Nucleotide-binding</keyword>
<evidence type="ECO:0000256" key="1">
    <source>
        <dbReference type="ARBA" id="ARBA00022448"/>
    </source>
</evidence>
<accession>A0ABV5S0A3</accession>
<dbReference type="InterPro" id="IPR027417">
    <property type="entry name" value="P-loop_NTPase"/>
</dbReference>
<evidence type="ECO:0000313" key="5">
    <source>
        <dbReference type="EMBL" id="MFB9625095.1"/>
    </source>
</evidence>
<feature type="domain" description="ABC transporter" evidence="4">
    <location>
        <begin position="7"/>
        <end position="229"/>
    </location>
</feature>
<gene>
    <name evidence="5" type="ORF">ACFFSA_18565</name>
</gene>
<comment type="caution">
    <text evidence="5">The sequence shown here is derived from an EMBL/GenBank/DDBJ whole genome shotgun (WGS) entry which is preliminary data.</text>
</comment>
<sequence>MTDSPLLVVEGLRKVYRSGPKEVVALREVSFSVFPGELVAVRGRSGSGKTTLLNQIGGLDRPDAGRVVVDGHEVTAMSEDALLALRRDVVGFVFQSFGLIPVLSAAENVGVPMRLLRMPAEEREARIRLLLALVGLEQHANQRPYELSGGQRQRVAIARSLANRPRLLVADEPTGQLDSQTGRQIMELLRALVRSEGVTALVATHDPSLITLADRVLEISDGVVQEAALT</sequence>
<dbReference type="PANTHER" id="PTHR24220">
    <property type="entry name" value="IMPORT ATP-BINDING PROTEIN"/>
    <property type="match status" value="1"/>
</dbReference>
<dbReference type="GO" id="GO:0005524">
    <property type="term" value="F:ATP binding"/>
    <property type="evidence" value="ECO:0007669"/>
    <property type="project" value="UniProtKB-KW"/>
</dbReference>
<dbReference type="EMBL" id="JBHMBW010000014">
    <property type="protein sequence ID" value="MFB9625095.1"/>
    <property type="molecule type" value="Genomic_DNA"/>
</dbReference>